<sequence length="438" mass="50417">MFCAHKNSYLQLVSAVDPRVIDKAVTKALAPRDAPSAFFRRIVSMQPSLYAPHCDVTRANLGFGRVGLRLIIRDLHSRDPLLQLQALHSVLDQVQITENAMFLINLHIVYRLIDLILHENDIVKERVCLIYTHLAKYHQGRSRVLMRPIIIEKLTKLIMEARGEIRYAAGYALYTLSRHQCVVETMVKVKDLVKNLLEKIQDEHQNIVLVHLKTLCNLTEWDQEIALRCNAFQVMHSLFDDEFPRAVCCTAMKCMAQLLRHPVGKELADIHDVNAFVIPLLQCKKTKVLLSATRLMEASTLTTRSKWRLKERCTEVTKSLVGLCQHSNEPVLQLQSMQVLINLCDSPDIRHHMKAHWEHKIMNVKIRTADQWDGTSEATPPGLDTGHYYRTVCLEGVETVRNFKEDCPLAVDVHNYLETLHAKKKHLIYAINWKSYKN</sequence>
<protein>
    <submittedName>
        <fullName evidence="1">Uncharacterized protein</fullName>
    </submittedName>
</protein>
<dbReference type="InterPro" id="IPR042856">
    <property type="entry name" value="RSP14"/>
</dbReference>
<dbReference type="EMBL" id="BGZK01001372">
    <property type="protein sequence ID" value="GBP78520.1"/>
    <property type="molecule type" value="Genomic_DNA"/>
</dbReference>
<evidence type="ECO:0000313" key="2">
    <source>
        <dbReference type="Proteomes" id="UP000299102"/>
    </source>
</evidence>
<dbReference type="InterPro" id="IPR011989">
    <property type="entry name" value="ARM-like"/>
</dbReference>
<name>A0A4C1YTL0_EUMVA</name>
<gene>
    <name evidence="1" type="ORF">EVAR_60537_1</name>
</gene>
<evidence type="ECO:0000313" key="1">
    <source>
        <dbReference type="EMBL" id="GBP78520.1"/>
    </source>
</evidence>
<dbReference type="STRING" id="151549.A0A4C1YTL0"/>
<keyword evidence="2" id="KW-1185">Reference proteome</keyword>
<organism evidence="1 2">
    <name type="scientific">Eumeta variegata</name>
    <name type="common">Bagworm moth</name>
    <name type="synonym">Eumeta japonica</name>
    <dbReference type="NCBI Taxonomy" id="151549"/>
    <lineage>
        <taxon>Eukaryota</taxon>
        <taxon>Metazoa</taxon>
        <taxon>Ecdysozoa</taxon>
        <taxon>Arthropoda</taxon>
        <taxon>Hexapoda</taxon>
        <taxon>Insecta</taxon>
        <taxon>Pterygota</taxon>
        <taxon>Neoptera</taxon>
        <taxon>Endopterygota</taxon>
        <taxon>Lepidoptera</taxon>
        <taxon>Glossata</taxon>
        <taxon>Ditrysia</taxon>
        <taxon>Tineoidea</taxon>
        <taxon>Psychidae</taxon>
        <taxon>Oiketicinae</taxon>
        <taxon>Eumeta</taxon>
    </lineage>
</organism>
<comment type="caution">
    <text evidence="1">The sequence shown here is derived from an EMBL/GenBank/DDBJ whole genome shotgun (WGS) entry which is preliminary data.</text>
</comment>
<dbReference type="AlphaFoldDB" id="A0A4C1YTL0"/>
<accession>A0A4C1YTL0</accession>
<reference evidence="1 2" key="1">
    <citation type="journal article" date="2019" name="Commun. Biol.">
        <title>The bagworm genome reveals a unique fibroin gene that provides high tensile strength.</title>
        <authorList>
            <person name="Kono N."/>
            <person name="Nakamura H."/>
            <person name="Ohtoshi R."/>
            <person name="Tomita M."/>
            <person name="Numata K."/>
            <person name="Arakawa K."/>
        </authorList>
    </citation>
    <scope>NUCLEOTIDE SEQUENCE [LARGE SCALE GENOMIC DNA]</scope>
</reference>
<dbReference type="PANTHER" id="PTHR15599">
    <property type="entry name" value="RTDR1"/>
    <property type="match status" value="1"/>
</dbReference>
<dbReference type="OrthoDB" id="409644at2759"/>
<dbReference type="PANTHER" id="PTHR15599:SF1">
    <property type="entry name" value="RADIAL SPOKE HEAD 14 HOMOLOG"/>
    <property type="match status" value="1"/>
</dbReference>
<dbReference type="SUPFAM" id="SSF48371">
    <property type="entry name" value="ARM repeat"/>
    <property type="match status" value="1"/>
</dbReference>
<proteinExistence type="predicted"/>
<dbReference type="Proteomes" id="UP000299102">
    <property type="component" value="Unassembled WGS sequence"/>
</dbReference>
<dbReference type="Gene3D" id="1.25.10.10">
    <property type="entry name" value="Leucine-rich Repeat Variant"/>
    <property type="match status" value="1"/>
</dbReference>
<dbReference type="InterPro" id="IPR016024">
    <property type="entry name" value="ARM-type_fold"/>
</dbReference>